<protein>
    <submittedName>
        <fullName evidence="1">Uncharacterized protein</fullName>
    </submittedName>
</protein>
<dbReference type="Proteomes" id="UP000316545">
    <property type="component" value="Unassembled WGS sequence"/>
</dbReference>
<evidence type="ECO:0000313" key="2">
    <source>
        <dbReference type="Proteomes" id="UP000316545"/>
    </source>
</evidence>
<dbReference type="InterPro" id="IPR015915">
    <property type="entry name" value="Kelch-typ_b-propeller"/>
</dbReference>
<dbReference type="RefSeq" id="WP_145616503.1">
    <property type="nucleotide sequence ID" value="NZ_JAYNFR010000018.1"/>
</dbReference>
<evidence type="ECO:0000313" key="1">
    <source>
        <dbReference type="EMBL" id="TWB28374.1"/>
    </source>
</evidence>
<organism evidence="1 2">
    <name type="scientific">Nitrospirillum amazonense</name>
    <dbReference type="NCBI Taxonomy" id="28077"/>
    <lineage>
        <taxon>Bacteria</taxon>
        <taxon>Pseudomonadati</taxon>
        <taxon>Pseudomonadota</taxon>
        <taxon>Alphaproteobacteria</taxon>
        <taxon>Rhodospirillales</taxon>
        <taxon>Azospirillaceae</taxon>
        <taxon>Nitrospirillum</taxon>
    </lineage>
</organism>
<dbReference type="SUPFAM" id="SSF50965">
    <property type="entry name" value="Galactose oxidase, central domain"/>
    <property type="match status" value="1"/>
</dbReference>
<dbReference type="AlphaFoldDB" id="A0A560G3F6"/>
<dbReference type="InterPro" id="IPR011043">
    <property type="entry name" value="Gal_Oxase/kelch_b-propeller"/>
</dbReference>
<sequence length="685" mass="71222">MNATMPAIMTPEATLGRRILVGPGVHARLPARRPAATRLGRIAQTLVERTTAATFSLAATSSYLFALTQASMPAILFGDTYPVPQSPFPQSGVPSPQASYDAFRDQFATFQAQAGTWITPRRGAELPSVFSQLASLPRLLADMTRVLDDALAGRSGQGAGRLPCAHPLKACERAVRRRSEAVSALLGMVTQQGQWLATAATGLGAAPQTGVLGQLLATHAGEAKAMTMAVHHAQACIAAETSRIIDAGLGGASSVAVGVVGLTMCWNPLGWSMIPGGVVGTHNGGIDLSLIQGQLGKLEALIEVKLDRWRQGQAAAMLLAGMGAQLMGVAPMVQAAQEELAALAWLLGRLPSEVSTALDDGDLSAARGEWGAVMADAGLSDALSLHLWPSPAQLSAPSTVAVAGDDVFRIAASGRMYHHSPSSPGWTDMQVTALSCASDGYDLVAIDGAPVASVQSCTGASSSYHVKLYDRFTQAWTTISAFPASCVAVGQGTIYAVNQAPGDGRVHRYNGMGKSWTALPMLPGPDVAAQIAVAAGVVFALTNNSQTLYRYNPARQNWGRVGRAAYLSIRANGNKLGMVDADNRAYLYDALAGGAPRQVGACINALAQMSTGEQLGIASGAGACGLGALWHIDTRVQPPCRTYVASEATAIFASDTDVAYHCDGKGDLHRMMPDGGMVRLPSLPS</sequence>
<gene>
    <name evidence="1" type="ORF">FBZ88_10593</name>
</gene>
<name>A0A560G3F6_9PROT</name>
<accession>A0A560G3F6</accession>
<proteinExistence type="predicted"/>
<dbReference type="EMBL" id="VITO01000005">
    <property type="protein sequence ID" value="TWB28374.1"/>
    <property type="molecule type" value="Genomic_DNA"/>
</dbReference>
<reference evidence="1 2" key="1">
    <citation type="submission" date="2019-06" db="EMBL/GenBank/DDBJ databases">
        <title>Genomic Encyclopedia of Type Strains, Phase IV (KMG-V): Genome sequencing to study the core and pangenomes of soil and plant-associated prokaryotes.</title>
        <authorList>
            <person name="Whitman W."/>
        </authorList>
    </citation>
    <scope>NUCLEOTIDE SEQUENCE [LARGE SCALE GENOMIC DNA]</scope>
    <source>
        <strain evidence="1 2">BR 11865</strain>
    </source>
</reference>
<comment type="caution">
    <text evidence="1">The sequence shown here is derived from an EMBL/GenBank/DDBJ whole genome shotgun (WGS) entry which is preliminary data.</text>
</comment>
<keyword evidence="2" id="KW-1185">Reference proteome</keyword>
<dbReference type="Gene3D" id="2.120.10.80">
    <property type="entry name" value="Kelch-type beta propeller"/>
    <property type="match status" value="1"/>
</dbReference>